<dbReference type="PANTHER" id="PTHR13401:SF2">
    <property type="entry name" value="RAGULATOR COMPLEX PROTEIN LAMTOR1"/>
    <property type="match status" value="1"/>
</dbReference>
<keyword evidence="3" id="KW-1185">Reference proteome</keyword>
<dbReference type="PANTHER" id="PTHR13401">
    <property type="entry name" value="RAGULATOR COMPLEX PROTEIN LAMTOR1"/>
    <property type="match status" value="1"/>
</dbReference>
<dbReference type="GO" id="GO:0043410">
    <property type="term" value="P:positive regulation of MAPK cascade"/>
    <property type="evidence" value="ECO:0007669"/>
    <property type="project" value="TreeGrafter"/>
</dbReference>
<dbReference type="GO" id="GO:0071986">
    <property type="term" value="C:Ragulator complex"/>
    <property type="evidence" value="ECO:0007669"/>
    <property type="project" value="TreeGrafter"/>
</dbReference>
<proteinExistence type="predicted"/>
<dbReference type="GO" id="GO:0001919">
    <property type="term" value="P:regulation of receptor recycling"/>
    <property type="evidence" value="ECO:0007669"/>
    <property type="project" value="TreeGrafter"/>
</dbReference>
<dbReference type="GO" id="GO:0060090">
    <property type="term" value="F:molecular adaptor activity"/>
    <property type="evidence" value="ECO:0007669"/>
    <property type="project" value="TreeGrafter"/>
</dbReference>
<accession>A0A0M3I5Z8</accession>
<dbReference type="GO" id="GO:0005765">
    <property type="term" value="C:lysosomal membrane"/>
    <property type="evidence" value="ECO:0007669"/>
    <property type="project" value="TreeGrafter"/>
</dbReference>
<sequence length="209" mass="22712">MTAKVMSCMRAVCCCNGELSDDERPFVDSQNEPDIIAARTAPTGFSSEAINRLWTVGSANNSAQATPVTRNVRPGDEEDELLNQILESTQQNIIDVTNMDGLVVTGSDDLTKAHRFEDAIKQHDVRVRKKALSTSSVNGQPHSVTVTTPEPSLLTDAGAYAADYLGRPPPSPTFEKGVKDFAKRMVDAITNGIQVEHKEEILVHMSGED</sequence>
<name>A0A0M3I5Z8_ASCLU</name>
<dbReference type="WBParaSite" id="ALUE_0001242001-mRNA-1">
    <property type="protein sequence ID" value="ALUE_0001242001-mRNA-1"/>
    <property type="gene ID" value="ALUE_0001242001"/>
</dbReference>
<organism evidence="3 4">
    <name type="scientific">Ascaris lumbricoides</name>
    <name type="common">Giant roundworm</name>
    <dbReference type="NCBI Taxonomy" id="6252"/>
    <lineage>
        <taxon>Eukaryota</taxon>
        <taxon>Metazoa</taxon>
        <taxon>Ecdysozoa</taxon>
        <taxon>Nematoda</taxon>
        <taxon>Chromadorea</taxon>
        <taxon>Rhabditida</taxon>
        <taxon>Spirurina</taxon>
        <taxon>Ascaridomorpha</taxon>
        <taxon>Ascaridoidea</taxon>
        <taxon>Ascarididae</taxon>
        <taxon>Ascaris</taxon>
    </lineage>
</organism>
<evidence type="ECO:0000256" key="1">
    <source>
        <dbReference type="ARBA" id="ARBA00022707"/>
    </source>
</evidence>
<dbReference type="GO" id="GO:0005085">
    <property type="term" value="F:guanyl-nucleotide exchange factor activity"/>
    <property type="evidence" value="ECO:0007669"/>
    <property type="project" value="TreeGrafter"/>
</dbReference>
<evidence type="ECO:0000256" key="2">
    <source>
        <dbReference type="ARBA" id="ARBA00023288"/>
    </source>
</evidence>
<protein>
    <submittedName>
        <fullName evidence="4">Late endosomal/lysosomal adaptor and MAPK and MTOR activator 1</fullName>
    </submittedName>
</protein>
<keyword evidence="1" id="KW-0519">Myristate</keyword>
<keyword evidence="2" id="KW-0449">Lipoprotein</keyword>
<reference evidence="4" key="1">
    <citation type="submission" date="2017-02" db="UniProtKB">
        <authorList>
            <consortium name="WormBaseParasite"/>
        </authorList>
    </citation>
    <scope>IDENTIFICATION</scope>
</reference>
<evidence type="ECO:0000313" key="3">
    <source>
        <dbReference type="Proteomes" id="UP000036681"/>
    </source>
</evidence>
<dbReference type="GO" id="GO:0071230">
    <property type="term" value="P:cellular response to amino acid stimulus"/>
    <property type="evidence" value="ECO:0007669"/>
    <property type="project" value="TreeGrafter"/>
</dbReference>
<evidence type="ECO:0000313" key="4">
    <source>
        <dbReference type="WBParaSite" id="ALUE_0001242001-mRNA-1"/>
    </source>
</evidence>
<dbReference type="AlphaFoldDB" id="A0A0M3I5Z8"/>
<dbReference type="Proteomes" id="UP000036681">
    <property type="component" value="Unplaced"/>
</dbReference>